<dbReference type="PANTHER" id="PTHR24200">
    <property type="entry name" value="TOUCAN, ISOFORM A"/>
    <property type="match status" value="1"/>
</dbReference>
<feature type="compositionally biased region" description="Polar residues" evidence="6">
    <location>
        <begin position="181"/>
        <end position="191"/>
    </location>
</feature>
<dbReference type="PANTHER" id="PTHR24200:SF7">
    <property type="entry name" value="MICROTUBULE-ASSOCIATED TUMOR SUPPRESSOR 1"/>
    <property type="match status" value="1"/>
</dbReference>
<gene>
    <name evidence="7" type="ORF">HF521_015060</name>
</gene>
<proteinExistence type="inferred from homology"/>
<protein>
    <recommendedName>
        <fullName evidence="9">Microtubule-associated tumor suppressor 1</fullName>
    </recommendedName>
</protein>
<dbReference type="GO" id="GO:0005737">
    <property type="term" value="C:cytoplasm"/>
    <property type="evidence" value="ECO:0007669"/>
    <property type="project" value="TreeGrafter"/>
</dbReference>
<dbReference type="GO" id="GO:0005634">
    <property type="term" value="C:nucleus"/>
    <property type="evidence" value="ECO:0007669"/>
    <property type="project" value="UniProtKB-SubCell"/>
</dbReference>
<reference evidence="7" key="1">
    <citation type="submission" date="2020-08" db="EMBL/GenBank/DDBJ databases">
        <title>Chromosome-level assembly of Southern catfish (Silurus meridionalis) provides insights into visual adaptation to the nocturnal and benthic lifestyles.</title>
        <authorList>
            <person name="Zhang Y."/>
            <person name="Wang D."/>
            <person name="Peng Z."/>
        </authorList>
    </citation>
    <scope>NUCLEOTIDE SEQUENCE</scope>
    <source>
        <strain evidence="7">SWU-2019-XX</strain>
        <tissue evidence="7">Muscle</tissue>
    </source>
</reference>
<accession>A0A8T0A6X1</accession>
<evidence type="ECO:0000256" key="3">
    <source>
        <dbReference type="ARBA" id="ARBA00023054"/>
    </source>
</evidence>
<dbReference type="Proteomes" id="UP000606274">
    <property type="component" value="Unassembled WGS sequence"/>
</dbReference>
<sequence>MSDLHPSAPTMKPQDGVHQSMCLQLQNNNDFLKSSSSLLSTSSSSSPDSTYSMDAELPEGMMGSKAATSEDDSGIQSPDCRPDDNDNSVSVYLDTSEEAWHAEPEDQDNVTTIQSQNHENDNVFNNSGVDGEHGDSSATEAQLFSSEDEEGEDEEDDTFLSMRSADVSVRKQSDPEEVQMCGSNRRPSVGSVNKLHQGTFQDSVDHPNEVDQMCSSTTRPSADPICKALQEPFQHSVDAPKEQGQISNSMTTSVDIGSELYNKAHQELLEFHKEEDQMMLSVGCLDVGPVSLLQESLELYSEENQIHISDERSDMYFVSTIHQEVVQTDDLSNEKYPPQLPAELTLNQTMLPFVSQSAQPFTPMQNIKDSSYCPIRNITQNTNDPSYFSHTKCPIKPLKFKSPKVDLKQFSRPNLKSVNPKVYSRPTFTPRLINTDQKQLAADSEKNSPTTRRRATIRRKQCDTGVKKNHASSTQARAAIPATMSDTENKSTWTLMVKKQPPELLGSRAVTNIYHVQNASSMVTKTVRDVRGSHINDVEVTQTSRDGDQTVSSDIQTPGTRVLSRGCVSAAVRVRAAPLSGAPKMRVIDSNSTALGSAPSWKAPVKAASSKLPIKSPSSSSMGSTASENKGIAQIMKSEETCCRPSSLSHGKSPSIKPAAGIRNRSNKANTAGQKATAHIIQSKTTHNALQRGGSGRPNRNSSTVCQSTRGSRGTRASHIHPDEEEKNRSILQLRSLLTHSNRKLEALAVVVQHIFSEREESLKQNKEISIQLKNLRKELAESAACCERLECEKASVCVQLDTVVSALQQQHQAELAQLEDTLRDFYSAEWDKAHQAYQDEADRCTMLMRKQVEEVKNKEEVLRAEQEVEHGRQIDELRHRYETMLTELQKDNEKSRQELDNTFKNTESALNERIASLKEQKESLSERLRETEEKRKALADKSQRDTRVVYLEQELESLKVVLELKADQLHQQDKKLMQMEKLIESNMKLEEFVTKLRQENEDYKARMDKHAEMSRQLSTEQAMLQQTLQKESKANKRLSMENEELLWKLHNGLSPRNSACFSSSPVLPR</sequence>
<feature type="compositionally biased region" description="Polar residues" evidence="6">
    <location>
        <begin position="698"/>
        <end position="712"/>
    </location>
</feature>
<evidence type="ECO:0000313" key="7">
    <source>
        <dbReference type="EMBL" id="KAF7686667.1"/>
    </source>
</evidence>
<feature type="compositionally biased region" description="Polar residues" evidence="6">
    <location>
        <begin position="109"/>
        <end position="128"/>
    </location>
</feature>
<feature type="compositionally biased region" description="Polar residues" evidence="6">
    <location>
        <begin position="667"/>
        <end position="689"/>
    </location>
</feature>
<feature type="compositionally biased region" description="Polar residues" evidence="6">
    <location>
        <begin position="21"/>
        <end position="33"/>
    </location>
</feature>
<feature type="coiled-coil region" evidence="5">
    <location>
        <begin position="849"/>
        <end position="942"/>
    </location>
</feature>
<feature type="compositionally biased region" description="Low complexity" evidence="6">
    <location>
        <begin position="34"/>
        <end position="52"/>
    </location>
</feature>
<feature type="region of interest" description="Disordered" evidence="6">
    <location>
        <begin position="437"/>
        <end position="478"/>
    </location>
</feature>
<dbReference type="AlphaFoldDB" id="A0A8T0A6X1"/>
<comment type="caution">
    <text evidence="7">The sequence shown here is derived from an EMBL/GenBank/DDBJ whole genome shotgun (WGS) entry which is preliminary data.</text>
</comment>
<feature type="region of interest" description="Disordered" evidence="6">
    <location>
        <begin position="643"/>
        <end position="727"/>
    </location>
</feature>
<evidence type="ECO:0000256" key="5">
    <source>
        <dbReference type="SAM" id="Coils"/>
    </source>
</evidence>
<keyword evidence="3 5" id="KW-0175">Coiled coil</keyword>
<name>A0A8T0A6X1_SILME</name>
<evidence type="ECO:0000256" key="1">
    <source>
        <dbReference type="ARBA" id="ARBA00004123"/>
    </source>
</evidence>
<evidence type="ECO:0008006" key="9">
    <source>
        <dbReference type="Google" id="ProtNLM"/>
    </source>
</evidence>
<feature type="region of interest" description="Disordered" evidence="6">
    <location>
        <begin position="199"/>
        <end position="218"/>
    </location>
</feature>
<comment type="subcellular location">
    <subcellularLocation>
        <location evidence="1">Nucleus</location>
    </subcellularLocation>
</comment>
<organism evidence="7 8">
    <name type="scientific">Silurus meridionalis</name>
    <name type="common">Southern catfish</name>
    <name type="synonym">Silurus soldatovi meridionalis</name>
    <dbReference type="NCBI Taxonomy" id="175797"/>
    <lineage>
        <taxon>Eukaryota</taxon>
        <taxon>Metazoa</taxon>
        <taxon>Chordata</taxon>
        <taxon>Craniata</taxon>
        <taxon>Vertebrata</taxon>
        <taxon>Euteleostomi</taxon>
        <taxon>Actinopterygii</taxon>
        <taxon>Neopterygii</taxon>
        <taxon>Teleostei</taxon>
        <taxon>Ostariophysi</taxon>
        <taxon>Siluriformes</taxon>
        <taxon>Siluridae</taxon>
        <taxon>Silurus</taxon>
    </lineage>
</organism>
<evidence type="ECO:0000256" key="6">
    <source>
        <dbReference type="SAM" id="MobiDB-lite"/>
    </source>
</evidence>
<comment type="similarity">
    <text evidence="2">Belongs to the MTUS1 family.</text>
</comment>
<keyword evidence="4" id="KW-0539">Nucleus</keyword>
<feature type="coiled-coil region" evidence="5">
    <location>
        <begin position="980"/>
        <end position="1014"/>
    </location>
</feature>
<dbReference type="OrthoDB" id="10038993at2759"/>
<dbReference type="InterPro" id="IPR051293">
    <property type="entry name" value="MTUS1/CCDC69"/>
</dbReference>
<keyword evidence="8" id="KW-1185">Reference proteome</keyword>
<evidence type="ECO:0000313" key="8">
    <source>
        <dbReference type="Proteomes" id="UP000606274"/>
    </source>
</evidence>
<feature type="region of interest" description="Disordered" evidence="6">
    <location>
        <begin position="1"/>
        <end position="191"/>
    </location>
</feature>
<evidence type="ECO:0000256" key="4">
    <source>
        <dbReference type="ARBA" id="ARBA00023242"/>
    </source>
</evidence>
<feature type="compositionally biased region" description="Polar residues" evidence="6">
    <location>
        <begin position="136"/>
        <end position="145"/>
    </location>
</feature>
<feature type="coiled-coil region" evidence="5">
    <location>
        <begin position="759"/>
        <end position="793"/>
    </location>
</feature>
<dbReference type="GO" id="GO:0008017">
    <property type="term" value="F:microtubule binding"/>
    <property type="evidence" value="ECO:0007669"/>
    <property type="project" value="TreeGrafter"/>
</dbReference>
<feature type="compositionally biased region" description="Acidic residues" evidence="6">
    <location>
        <begin position="146"/>
        <end position="158"/>
    </location>
</feature>
<dbReference type="EMBL" id="JABFDY010000028">
    <property type="protein sequence ID" value="KAF7686667.1"/>
    <property type="molecule type" value="Genomic_DNA"/>
</dbReference>
<evidence type="ECO:0000256" key="2">
    <source>
        <dbReference type="ARBA" id="ARBA00007585"/>
    </source>
</evidence>